<evidence type="ECO:0000259" key="1">
    <source>
        <dbReference type="PROSITE" id="PS51186"/>
    </source>
</evidence>
<accession>A0A5D0I6M2</accession>
<keyword evidence="2" id="KW-0808">Transferase</keyword>
<reference evidence="2 3" key="1">
    <citation type="submission" date="2019-08" db="EMBL/GenBank/DDBJ databases">
        <title>Seonamhaeicola sediminis sp. nov., isolated from marine sediment.</title>
        <authorList>
            <person name="Cao W.R."/>
        </authorList>
    </citation>
    <scope>NUCLEOTIDE SEQUENCE [LARGE SCALE GENOMIC DNA]</scope>
    <source>
        <strain evidence="2 3">B011</strain>
    </source>
</reference>
<evidence type="ECO:0000313" key="2">
    <source>
        <dbReference type="EMBL" id="TYA78579.1"/>
    </source>
</evidence>
<gene>
    <name evidence="2" type="ORF">FUA24_09500</name>
</gene>
<dbReference type="Pfam" id="PF13673">
    <property type="entry name" value="Acetyltransf_10"/>
    <property type="match status" value="1"/>
</dbReference>
<dbReference type="Gene3D" id="3.40.630.30">
    <property type="match status" value="1"/>
</dbReference>
<dbReference type="CDD" id="cd04301">
    <property type="entry name" value="NAT_SF"/>
    <property type="match status" value="1"/>
</dbReference>
<dbReference type="Proteomes" id="UP000323930">
    <property type="component" value="Unassembled WGS sequence"/>
</dbReference>
<dbReference type="InterPro" id="IPR016181">
    <property type="entry name" value="Acyl_CoA_acyltransferase"/>
</dbReference>
<evidence type="ECO:0000313" key="3">
    <source>
        <dbReference type="Proteomes" id="UP000323930"/>
    </source>
</evidence>
<dbReference type="GO" id="GO:0016747">
    <property type="term" value="F:acyltransferase activity, transferring groups other than amino-acyl groups"/>
    <property type="evidence" value="ECO:0007669"/>
    <property type="project" value="InterPro"/>
</dbReference>
<dbReference type="RefSeq" id="WP_148541717.1">
    <property type="nucleotide sequence ID" value="NZ_VSDQ01000577.1"/>
</dbReference>
<dbReference type="OrthoDB" id="1096234at2"/>
<dbReference type="EMBL" id="VSDQ01000577">
    <property type="protein sequence ID" value="TYA78579.1"/>
    <property type="molecule type" value="Genomic_DNA"/>
</dbReference>
<comment type="caution">
    <text evidence="2">The sequence shown here is derived from an EMBL/GenBank/DDBJ whole genome shotgun (WGS) entry which is preliminary data.</text>
</comment>
<name>A0A5D0I6M2_9FLAO</name>
<feature type="domain" description="N-acetyltransferase" evidence="1">
    <location>
        <begin position="112"/>
        <end position="239"/>
    </location>
</feature>
<keyword evidence="3" id="KW-1185">Reference proteome</keyword>
<dbReference type="AlphaFoldDB" id="A0A5D0I6M2"/>
<dbReference type="PROSITE" id="PS51186">
    <property type="entry name" value="GNAT"/>
    <property type="match status" value="1"/>
</dbReference>
<protein>
    <submittedName>
        <fullName evidence="2">GNAT family N-acetyltransferase</fullName>
    </submittedName>
</protein>
<sequence length="239" mass="27825">MNTTNKNLENLTSLWQLAGTLFDSYTFNKFHSASTIQNSEWPNKIWINNRISTESLKAIKEEMIKNQTLTFSNFDNGNNQELFINDSFELKFIQHGMSLALEKPIHSKRELNLIKVENKDDAKLWSITFKAAFNYNFSEHVVMKLKNKTNFYLVYDNEKLVGCVLIFHTDKTAGVHCLGILPNQRKQGYAYDIMVQLINDAINMNYKLMTLQASDMAKNIYSKLGFIKDFTMENYKLKQ</sequence>
<dbReference type="InterPro" id="IPR000182">
    <property type="entry name" value="GNAT_dom"/>
</dbReference>
<organism evidence="2 3">
    <name type="scientific">Seonamhaeicola marinus</name>
    <dbReference type="NCBI Taxonomy" id="1912246"/>
    <lineage>
        <taxon>Bacteria</taxon>
        <taxon>Pseudomonadati</taxon>
        <taxon>Bacteroidota</taxon>
        <taxon>Flavobacteriia</taxon>
        <taxon>Flavobacteriales</taxon>
        <taxon>Flavobacteriaceae</taxon>
    </lineage>
</organism>
<proteinExistence type="predicted"/>
<dbReference type="SUPFAM" id="SSF55729">
    <property type="entry name" value="Acyl-CoA N-acyltransferases (Nat)"/>
    <property type="match status" value="1"/>
</dbReference>